<dbReference type="PANTHER" id="PTHR28058">
    <property type="entry name" value="37S RIBOSOMAL PROTEIN MRP51, MITOCHONDRIAL"/>
    <property type="match status" value="1"/>
</dbReference>
<dbReference type="Proteomes" id="UP001221413">
    <property type="component" value="Unassembled WGS sequence"/>
</dbReference>
<dbReference type="Pfam" id="PF11709">
    <property type="entry name" value="Mit_ribos_Mrp51"/>
    <property type="match status" value="1"/>
</dbReference>
<dbReference type="GO" id="GO:0070124">
    <property type="term" value="P:mitochondrial translational initiation"/>
    <property type="evidence" value="ECO:0007669"/>
    <property type="project" value="TreeGrafter"/>
</dbReference>
<feature type="region of interest" description="Disordered" evidence="1">
    <location>
        <begin position="446"/>
        <end position="484"/>
    </location>
</feature>
<accession>A0AAD6NIZ0</accession>
<sequence>MSSKAAGPAASLIRHSRLVAMPAPRAGPALGDTQVHRAFYPTHQAITTPEASRHRGDWGLKRPIPRKVASSYLRYTDLDTIEHRTTFESSHDTVLSLKKWQEMGIPIKLFDQISGRFTSAFYFDDVPSVSLAPSVPSPPSSSKSSKSTSPSETSQPEQQITSTAAAAAKQAGVTPPVWGYREKFVQDMTPGELKTFIDKKLVPRRREFQEFAKTGSAKEDAPPAVNQAAVNQAAVNQAAVNQAAAAATDPPPEESKDAVADAAPGSVFRPNFAVEPIPEEIKVWRHDSLNSFNHVRAFLQIPLRHPPRVTHPSAGLYYALDPSYLENHPELGPLADRPIPTRVIHRLDLKMSDSSWRRRSFYLVGGFVVYALQDFVTRFALESTSNITHIVSVVPASADLDSEGKIRIEFEHSNYHQVYGSLIEGLTNKHRSRAESGKDDLAALRAARPSSQQEPLSDSSASSLSRTPQSLLTDKNGRAPPKATEFHDRLFGLLSRLNEAGRFEP</sequence>
<gene>
    <name evidence="2" type="ORF">Dda_6483</name>
</gene>
<dbReference type="InterPro" id="IPR016712">
    <property type="entry name" value="Rbsml_bS1m-like"/>
</dbReference>
<keyword evidence="2" id="KW-0689">Ribosomal protein</keyword>
<keyword evidence="3" id="KW-1185">Reference proteome</keyword>
<dbReference type="PANTHER" id="PTHR28058:SF1">
    <property type="entry name" value="SMALL RIBOSOMAL SUBUNIT PROTEIN BS1M"/>
    <property type="match status" value="1"/>
</dbReference>
<name>A0AAD6NIZ0_DREDA</name>
<evidence type="ECO:0000256" key="1">
    <source>
        <dbReference type="SAM" id="MobiDB-lite"/>
    </source>
</evidence>
<organism evidence="2 3">
    <name type="scientific">Drechslerella dactyloides</name>
    <name type="common">Nematode-trapping fungus</name>
    <name type="synonym">Arthrobotrys dactyloides</name>
    <dbReference type="NCBI Taxonomy" id="74499"/>
    <lineage>
        <taxon>Eukaryota</taxon>
        <taxon>Fungi</taxon>
        <taxon>Dikarya</taxon>
        <taxon>Ascomycota</taxon>
        <taxon>Pezizomycotina</taxon>
        <taxon>Orbiliomycetes</taxon>
        <taxon>Orbiliales</taxon>
        <taxon>Orbiliaceae</taxon>
        <taxon>Drechslerella</taxon>
    </lineage>
</organism>
<feature type="region of interest" description="Disordered" evidence="1">
    <location>
        <begin position="132"/>
        <end position="172"/>
    </location>
</feature>
<proteinExistence type="predicted"/>
<reference evidence="2" key="1">
    <citation type="submission" date="2023-01" db="EMBL/GenBank/DDBJ databases">
        <title>The chitinases involved in constricting ring structure development in the nematode-trapping fungus Drechslerella dactyloides.</title>
        <authorList>
            <person name="Wang R."/>
            <person name="Zhang L."/>
            <person name="Tang P."/>
            <person name="Li S."/>
            <person name="Liang L."/>
        </authorList>
    </citation>
    <scope>NUCLEOTIDE SEQUENCE</scope>
    <source>
        <strain evidence="2">YMF1.00031</strain>
    </source>
</reference>
<dbReference type="GO" id="GO:0003735">
    <property type="term" value="F:structural constituent of ribosome"/>
    <property type="evidence" value="ECO:0007669"/>
    <property type="project" value="TreeGrafter"/>
</dbReference>
<feature type="compositionally biased region" description="Low complexity" evidence="1">
    <location>
        <begin position="132"/>
        <end position="168"/>
    </location>
</feature>
<feature type="compositionally biased region" description="Low complexity" evidence="1">
    <location>
        <begin position="449"/>
        <end position="465"/>
    </location>
</feature>
<dbReference type="GO" id="GO:0005763">
    <property type="term" value="C:mitochondrial small ribosomal subunit"/>
    <property type="evidence" value="ECO:0007669"/>
    <property type="project" value="TreeGrafter"/>
</dbReference>
<comment type="caution">
    <text evidence="2">The sequence shown here is derived from an EMBL/GenBank/DDBJ whole genome shotgun (WGS) entry which is preliminary data.</text>
</comment>
<evidence type="ECO:0000313" key="2">
    <source>
        <dbReference type="EMBL" id="KAJ6258443.1"/>
    </source>
</evidence>
<dbReference type="AlphaFoldDB" id="A0AAD6NIZ0"/>
<keyword evidence="2" id="KW-0687">Ribonucleoprotein</keyword>
<protein>
    <submittedName>
        <fullName evidence="2">37S ribosomal protein MRP51</fullName>
    </submittedName>
</protein>
<evidence type="ECO:0000313" key="3">
    <source>
        <dbReference type="Proteomes" id="UP001221413"/>
    </source>
</evidence>
<dbReference type="EMBL" id="JAQGDS010000008">
    <property type="protein sequence ID" value="KAJ6258443.1"/>
    <property type="molecule type" value="Genomic_DNA"/>
</dbReference>